<dbReference type="EMBL" id="CAJQYY010000001">
    <property type="protein sequence ID" value="CAG4885783.1"/>
    <property type="molecule type" value="Genomic_DNA"/>
</dbReference>
<accession>A0ABN7QFM6</accession>
<gene>
    <name evidence="1" type="ORF">R54767_00080</name>
</gene>
<protein>
    <recommendedName>
        <fullName evidence="3">Nucleotidyl transferase AbiEii/AbiGii toxin family protein</fullName>
    </recommendedName>
</protein>
<evidence type="ECO:0000313" key="2">
    <source>
        <dbReference type="Proteomes" id="UP000789752"/>
    </source>
</evidence>
<organism evidence="1 2">
    <name type="scientific">Paraburkholderia gardini</name>
    <dbReference type="NCBI Taxonomy" id="2823469"/>
    <lineage>
        <taxon>Bacteria</taxon>
        <taxon>Pseudomonadati</taxon>
        <taxon>Pseudomonadota</taxon>
        <taxon>Betaproteobacteria</taxon>
        <taxon>Burkholderiales</taxon>
        <taxon>Burkholderiaceae</taxon>
        <taxon>Paraburkholderia</taxon>
    </lineage>
</organism>
<evidence type="ECO:0000313" key="1">
    <source>
        <dbReference type="EMBL" id="CAG4885783.1"/>
    </source>
</evidence>
<sequence>MGLKKTGLIQGPWQQLLPHALILTDEISKHGGVAEPFFTFGGGTVLMLRYQHRFSKDIDIFVPDPQSLNYVNPRLSDVAEEICKAQYIEAANFVKLVLDEGEIDFVASPNLLPDDKAYELWDLCDREVRVETAAEIVAKKMYHRGAIATARDLFDLATVIEHEPDALIDAIPFMHRHLDEFLKHLRAPGTNFITQFNSIQQINYSPTFQHAAGLTIRYLDQLPR</sequence>
<dbReference type="Pfam" id="PF08843">
    <property type="entry name" value="AbiEii"/>
    <property type="match status" value="1"/>
</dbReference>
<evidence type="ECO:0008006" key="3">
    <source>
        <dbReference type="Google" id="ProtNLM"/>
    </source>
</evidence>
<name>A0ABN7QFM6_9BURK</name>
<keyword evidence="2" id="KW-1185">Reference proteome</keyword>
<proteinExistence type="predicted"/>
<comment type="caution">
    <text evidence="1">The sequence shown here is derived from an EMBL/GenBank/DDBJ whole genome shotgun (WGS) entry which is preliminary data.</text>
</comment>
<dbReference type="RefSeq" id="WP_228973742.1">
    <property type="nucleotide sequence ID" value="NZ_CAJQYY010000001.1"/>
</dbReference>
<dbReference type="InterPro" id="IPR014942">
    <property type="entry name" value="AbiEii"/>
</dbReference>
<dbReference type="Proteomes" id="UP000789752">
    <property type="component" value="Unassembled WGS sequence"/>
</dbReference>
<reference evidence="1 2" key="1">
    <citation type="submission" date="2021-04" db="EMBL/GenBank/DDBJ databases">
        <authorList>
            <person name="Vanwijnsberghe S."/>
        </authorList>
    </citation>
    <scope>NUCLEOTIDE SEQUENCE [LARGE SCALE GENOMIC DNA]</scope>
    <source>
        <strain evidence="1 2">LMG 32171</strain>
    </source>
</reference>